<accession>A0A8S5LEX8</accession>
<reference evidence="1" key="1">
    <citation type="journal article" date="2021" name="Proc. Natl. Acad. Sci. U.S.A.">
        <title>A Catalog of Tens of Thousands of Viruses from Human Metagenomes Reveals Hidden Associations with Chronic Diseases.</title>
        <authorList>
            <person name="Tisza M.J."/>
            <person name="Buck C.B."/>
        </authorList>
    </citation>
    <scope>NUCLEOTIDE SEQUENCE</scope>
    <source>
        <strain evidence="1">Cttkn18</strain>
    </source>
</reference>
<evidence type="ECO:0008006" key="2">
    <source>
        <dbReference type="Google" id="ProtNLM"/>
    </source>
</evidence>
<dbReference type="EMBL" id="BK014703">
    <property type="protein sequence ID" value="DAD68512.1"/>
    <property type="molecule type" value="Genomic_DNA"/>
</dbReference>
<proteinExistence type="predicted"/>
<organism evidence="1">
    <name type="scientific">Siphoviridae sp. cttkn18</name>
    <dbReference type="NCBI Taxonomy" id="2823607"/>
    <lineage>
        <taxon>Viruses</taxon>
        <taxon>Duplodnaviria</taxon>
        <taxon>Heunggongvirae</taxon>
        <taxon>Uroviricota</taxon>
        <taxon>Caudoviricetes</taxon>
    </lineage>
</organism>
<evidence type="ECO:0000313" key="1">
    <source>
        <dbReference type="EMBL" id="DAD68512.1"/>
    </source>
</evidence>
<sequence>MIIVKLVNLPTGCGGYVRKNEDDTYTVILNAKLSHAENQKTYLHELSHINFADHDSPQHVNLIESKRHI</sequence>
<name>A0A8S5LEX8_9CAUD</name>
<protein>
    <recommendedName>
        <fullName evidence="2">IrrE N-terminal-like domain-containing protein</fullName>
    </recommendedName>
</protein>